<protein>
    <submittedName>
        <fullName evidence="2">Uncharacterized protein</fullName>
    </submittedName>
</protein>
<dbReference type="EMBL" id="MU001704">
    <property type="protein sequence ID" value="KAF2452725.1"/>
    <property type="molecule type" value="Genomic_DNA"/>
</dbReference>
<sequence length="337" mass="37133">MAPGNGRMALPAPRPIRHHHQASAQRLSRIYPVARNGGRYGESNGWGRLVFSFAGKVWEFCRNGAFKGFYAGGGKGYEVRPSLPPSASAPEQAAAGQTIMPVQSRSSVWEDVTDEAWEQQPGEANDGEERSSTPVPGQDVEDHFEARAERQRQQETPPRPTKRLHTDNGASWVMVSRDTERESRQSSPRLSARKTPALGSMSNHRTHLPRPVTSRASSRRSIIPVPRRQSAVNGMGSPVVHQAAKPPSYATPRSPVLSPGGKGTPMSAEAQRYAAKLKKEEREADESIRRLNQQLKAMIKEGREALGTKIEIEGPLDDDMDEGFLDGCFAPRATQRW</sequence>
<feature type="compositionally biased region" description="Low complexity" evidence="1">
    <location>
        <begin position="85"/>
        <end position="95"/>
    </location>
</feature>
<dbReference type="Proteomes" id="UP000799766">
    <property type="component" value="Unassembled WGS sequence"/>
</dbReference>
<proteinExistence type="predicted"/>
<organism evidence="2 3">
    <name type="scientific">Lineolata rhizophorae</name>
    <dbReference type="NCBI Taxonomy" id="578093"/>
    <lineage>
        <taxon>Eukaryota</taxon>
        <taxon>Fungi</taxon>
        <taxon>Dikarya</taxon>
        <taxon>Ascomycota</taxon>
        <taxon>Pezizomycotina</taxon>
        <taxon>Dothideomycetes</taxon>
        <taxon>Dothideomycetes incertae sedis</taxon>
        <taxon>Lineolatales</taxon>
        <taxon>Lineolataceae</taxon>
        <taxon>Lineolata</taxon>
    </lineage>
</organism>
<accession>A0A6A6NLX3</accession>
<feature type="compositionally biased region" description="Basic and acidic residues" evidence="1">
    <location>
        <begin position="140"/>
        <end position="153"/>
    </location>
</feature>
<evidence type="ECO:0000313" key="3">
    <source>
        <dbReference type="Proteomes" id="UP000799766"/>
    </source>
</evidence>
<keyword evidence="3" id="KW-1185">Reference proteome</keyword>
<evidence type="ECO:0000256" key="1">
    <source>
        <dbReference type="SAM" id="MobiDB-lite"/>
    </source>
</evidence>
<evidence type="ECO:0000313" key="2">
    <source>
        <dbReference type="EMBL" id="KAF2452725.1"/>
    </source>
</evidence>
<gene>
    <name evidence="2" type="ORF">BDY21DRAFT_358170</name>
</gene>
<reference evidence="2" key="1">
    <citation type="journal article" date="2020" name="Stud. Mycol.">
        <title>101 Dothideomycetes genomes: a test case for predicting lifestyles and emergence of pathogens.</title>
        <authorList>
            <person name="Haridas S."/>
            <person name="Albert R."/>
            <person name="Binder M."/>
            <person name="Bloem J."/>
            <person name="Labutti K."/>
            <person name="Salamov A."/>
            <person name="Andreopoulos B."/>
            <person name="Baker S."/>
            <person name="Barry K."/>
            <person name="Bills G."/>
            <person name="Bluhm B."/>
            <person name="Cannon C."/>
            <person name="Castanera R."/>
            <person name="Culley D."/>
            <person name="Daum C."/>
            <person name="Ezra D."/>
            <person name="Gonzalez J."/>
            <person name="Henrissat B."/>
            <person name="Kuo A."/>
            <person name="Liang C."/>
            <person name="Lipzen A."/>
            <person name="Lutzoni F."/>
            <person name="Magnuson J."/>
            <person name="Mondo S."/>
            <person name="Nolan M."/>
            <person name="Ohm R."/>
            <person name="Pangilinan J."/>
            <person name="Park H.-J."/>
            <person name="Ramirez L."/>
            <person name="Alfaro M."/>
            <person name="Sun H."/>
            <person name="Tritt A."/>
            <person name="Yoshinaga Y."/>
            <person name="Zwiers L.-H."/>
            <person name="Turgeon B."/>
            <person name="Goodwin S."/>
            <person name="Spatafora J."/>
            <person name="Crous P."/>
            <person name="Grigoriev I."/>
        </authorList>
    </citation>
    <scope>NUCLEOTIDE SEQUENCE</scope>
    <source>
        <strain evidence="2">ATCC 16933</strain>
    </source>
</reference>
<dbReference type="OrthoDB" id="5138418at2759"/>
<feature type="region of interest" description="Disordered" evidence="1">
    <location>
        <begin position="1"/>
        <end position="23"/>
    </location>
</feature>
<feature type="region of interest" description="Disordered" evidence="1">
    <location>
        <begin position="82"/>
        <end position="220"/>
    </location>
</feature>
<feature type="region of interest" description="Disordered" evidence="1">
    <location>
        <begin position="239"/>
        <end position="272"/>
    </location>
</feature>
<name>A0A6A6NLX3_9PEZI</name>
<dbReference type="AlphaFoldDB" id="A0A6A6NLX3"/>